<dbReference type="Pfam" id="PF00082">
    <property type="entry name" value="Peptidase_S8"/>
    <property type="match status" value="2"/>
</dbReference>
<dbReference type="SUPFAM" id="SSF52743">
    <property type="entry name" value="Subtilisin-like"/>
    <property type="match status" value="1"/>
</dbReference>
<evidence type="ECO:0000259" key="5">
    <source>
        <dbReference type="Pfam" id="PF00082"/>
    </source>
</evidence>
<dbReference type="PROSITE" id="PS51892">
    <property type="entry name" value="SUBTILASE"/>
    <property type="match status" value="1"/>
</dbReference>
<reference evidence="6" key="1">
    <citation type="submission" date="2018-06" db="EMBL/GenBank/DDBJ databases">
        <authorList>
            <person name="Zhirakovskaya E."/>
        </authorList>
    </citation>
    <scope>NUCLEOTIDE SEQUENCE</scope>
</reference>
<feature type="domain" description="Peptidase S8/S53" evidence="5">
    <location>
        <begin position="586"/>
        <end position="623"/>
    </location>
</feature>
<gene>
    <name evidence="6" type="ORF">MNBD_GAMMA12-1213</name>
</gene>
<dbReference type="GO" id="GO:0006508">
    <property type="term" value="P:proteolysis"/>
    <property type="evidence" value="ECO:0007669"/>
    <property type="project" value="UniProtKB-KW"/>
</dbReference>
<dbReference type="InterPro" id="IPR036852">
    <property type="entry name" value="Peptidase_S8/S53_dom_sf"/>
</dbReference>
<dbReference type="InterPro" id="IPR000209">
    <property type="entry name" value="Peptidase_S8/S53_dom"/>
</dbReference>
<dbReference type="PROSITE" id="PS00138">
    <property type="entry name" value="SUBTILASE_SER"/>
    <property type="match status" value="1"/>
</dbReference>
<dbReference type="PANTHER" id="PTHR43806:SF11">
    <property type="entry name" value="CEREVISIN-RELATED"/>
    <property type="match status" value="1"/>
</dbReference>
<comment type="similarity">
    <text evidence="1">Belongs to the peptidase S8 family.</text>
</comment>
<name>A0A3B0YF48_9ZZZZ</name>
<evidence type="ECO:0000313" key="6">
    <source>
        <dbReference type="EMBL" id="VAW79525.1"/>
    </source>
</evidence>
<protein>
    <recommendedName>
        <fullName evidence="5">Peptidase S8/S53 domain-containing protein</fullName>
    </recommendedName>
</protein>
<dbReference type="InterPro" id="IPR050131">
    <property type="entry name" value="Peptidase_S8_subtilisin-like"/>
</dbReference>
<dbReference type="PANTHER" id="PTHR43806">
    <property type="entry name" value="PEPTIDASE S8"/>
    <property type="match status" value="1"/>
</dbReference>
<keyword evidence="2" id="KW-0645">Protease</keyword>
<evidence type="ECO:0000256" key="3">
    <source>
        <dbReference type="ARBA" id="ARBA00022801"/>
    </source>
</evidence>
<keyword evidence="3" id="KW-0378">Hydrolase</keyword>
<accession>A0A3B0YF48</accession>
<proteinExistence type="inferred from homology"/>
<evidence type="ECO:0000256" key="2">
    <source>
        <dbReference type="ARBA" id="ARBA00022670"/>
    </source>
</evidence>
<dbReference type="InterPro" id="IPR015500">
    <property type="entry name" value="Peptidase_S8_subtilisin-rel"/>
</dbReference>
<dbReference type="PROSITE" id="PS00136">
    <property type="entry name" value="SUBTILASE_ASP"/>
    <property type="match status" value="1"/>
</dbReference>
<dbReference type="GO" id="GO:0004252">
    <property type="term" value="F:serine-type endopeptidase activity"/>
    <property type="evidence" value="ECO:0007669"/>
    <property type="project" value="InterPro"/>
</dbReference>
<dbReference type="PRINTS" id="PR00723">
    <property type="entry name" value="SUBTILISIN"/>
</dbReference>
<dbReference type="InterPro" id="IPR023828">
    <property type="entry name" value="Peptidase_S8_Ser-AS"/>
</dbReference>
<dbReference type="AlphaFoldDB" id="A0A3B0YF48"/>
<organism evidence="6">
    <name type="scientific">hydrothermal vent metagenome</name>
    <dbReference type="NCBI Taxonomy" id="652676"/>
    <lineage>
        <taxon>unclassified sequences</taxon>
        <taxon>metagenomes</taxon>
        <taxon>ecological metagenomes</taxon>
    </lineage>
</organism>
<dbReference type="Gene3D" id="3.40.50.200">
    <property type="entry name" value="Peptidase S8/S53 domain"/>
    <property type="match status" value="2"/>
</dbReference>
<keyword evidence="4" id="KW-0720">Serine protease</keyword>
<dbReference type="PROSITE" id="PS00137">
    <property type="entry name" value="SUBTILASE_HIS"/>
    <property type="match status" value="1"/>
</dbReference>
<dbReference type="InterPro" id="IPR022398">
    <property type="entry name" value="Peptidase_S8_His-AS"/>
</dbReference>
<evidence type="ECO:0000256" key="1">
    <source>
        <dbReference type="ARBA" id="ARBA00011073"/>
    </source>
</evidence>
<feature type="domain" description="Peptidase S8/S53" evidence="5">
    <location>
        <begin position="199"/>
        <end position="433"/>
    </location>
</feature>
<dbReference type="EMBL" id="UOFL01000174">
    <property type="protein sequence ID" value="VAW79525.1"/>
    <property type="molecule type" value="Genomic_DNA"/>
</dbReference>
<dbReference type="InterPro" id="IPR023827">
    <property type="entry name" value="Peptidase_S8_Asp-AS"/>
</dbReference>
<evidence type="ECO:0000256" key="4">
    <source>
        <dbReference type="ARBA" id="ARBA00022825"/>
    </source>
</evidence>
<sequence length="671" mass="69917">MKNYKIKCSLPVLVTFFTGALLASITGSSLAGSANHKTLYLQNKAKLKLNTNTQITIANANAMFAANRDIQGRKIYKDTELIVRFKPTISQSALTLTVNQYGSISGKKLSFSNNKQFNVVKIKSGESIHQVYARYKSDPNVISVTYNYLFYALALPTDPRFGQQWGLRNTGQSVNGVSGASGADMGLQLAWDVQTNCSSVVVAVLDTGINYTHLDLADSIPAAMQALMRDFTGADPTVPGVSAYPQAGHESHGTHVAGIIGSRANNGLGTAGVCWQSSIMPLRVLNEDGAGSTSSIAEGIKYASANGAKVINMSLGVKIGPQFTVADVEILSVAMDDARTAGVVVVIAAGNDNTDNDLTPVYPCNLPHDNIICVAAMDQNRALAEFSNDGKTSVDVVAPGTNVLSTLPGISLTVANANTGWTGSNVAGPWAEGVCSFVEFGVLNANFLLNPSTFCADIPGTYSNTANDVIYKGFNLSVFSGAQQVSAVGLLSLDLEVDTSVSPIVFDEFTIMASPGTANPFIAATGAATTYFGSTNGSLFEGTFAVASDCYIATCTIGFRLRSILTATTVTGAGVGISLLNFVSLSNAPGVGAYEYFQGTSMATPHVAGLAALLLAKNPNFTYLDTINAIKNGGTLVPAFNKTTSGRAVSAIGAMRYTAAPTGITVSVAAP</sequence>